<accession>A0A5B7HXL8</accession>
<sequence length="72" mass="8427">MCQLYLPFLLFSVRFELQPLWNSEKVFTIDRSHCVPSFSSQPELSRVFQRSGVRPLLLRGSSGKTQYKFKTI</sequence>
<evidence type="ECO:0000313" key="1">
    <source>
        <dbReference type="EMBL" id="MPC73997.1"/>
    </source>
</evidence>
<comment type="caution">
    <text evidence="1">The sequence shown here is derived from an EMBL/GenBank/DDBJ whole genome shotgun (WGS) entry which is preliminary data.</text>
</comment>
<protein>
    <submittedName>
        <fullName evidence="1">Uncharacterized protein</fullName>
    </submittedName>
</protein>
<dbReference type="Proteomes" id="UP000324222">
    <property type="component" value="Unassembled WGS sequence"/>
</dbReference>
<evidence type="ECO:0000313" key="2">
    <source>
        <dbReference type="Proteomes" id="UP000324222"/>
    </source>
</evidence>
<keyword evidence="2" id="KW-1185">Reference proteome</keyword>
<organism evidence="1 2">
    <name type="scientific">Portunus trituberculatus</name>
    <name type="common">Swimming crab</name>
    <name type="synonym">Neptunus trituberculatus</name>
    <dbReference type="NCBI Taxonomy" id="210409"/>
    <lineage>
        <taxon>Eukaryota</taxon>
        <taxon>Metazoa</taxon>
        <taxon>Ecdysozoa</taxon>
        <taxon>Arthropoda</taxon>
        <taxon>Crustacea</taxon>
        <taxon>Multicrustacea</taxon>
        <taxon>Malacostraca</taxon>
        <taxon>Eumalacostraca</taxon>
        <taxon>Eucarida</taxon>
        <taxon>Decapoda</taxon>
        <taxon>Pleocyemata</taxon>
        <taxon>Brachyura</taxon>
        <taxon>Eubrachyura</taxon>
        <taxon>Portunoidea</taxon>
        <taxon>Portunidae</taxon>
        <taxon>Portuninae</taxon>
        <taxon>Portunus</taxon>
    </lineage>
</organism>
<proteinExistence type="predicted"/>
<dbReference type="EMBL" id="VSRR010038015">
    <property type="protein sequence ID" value="MPC73997.1"/>
    <property type="molecule type" value="Genomic_DNA"/>
</dbReference>
<reference evidence="1 2" key="1">
    <citation type="submission" date="2019-05" db="EMBL/GenBank/DDBJ databases">
        <title>Another draft genome of Portunus trituberculatus and its Hox gene families provides insights of decapod evolution.</title>
        <authorList>
            <person name="Jeong J.-H."/>
            <person name="Song I."/>
            <person name="Kim S."/>
            <person name="Choi T."/>
            <person name="Kim D."/>
            <person name="Ryu S."/>
            <person name="Kim W."/>
        </authorList>
    </citation>
    <scope>NUCLEOTIDE SEQUENCE [LARGE SCALE GENOMIC DNA]</scope>
    <source>
        <tissue evidence="1">Muscle</tissue>
    </source>
</reference>
<gene>
    <name evidence="1" type="ORF">E2C01_068341</name>
</gene>
<name>A0A5B7HXL8_PORTR</name>
<dbReference type="AlphaFoldDB" id="A0A5B7HXL8"/>